<organism evidence="2 3">
    <name type="scientific">Hymenobacter arizonensis</name>
    <name type="common">Siccationidurans arizonensis</name>
    <dbReference type="NCBI Taxonomy" id="1227077"/>
    <lineage>
        <taxon>Bacteria</taxon>
        <taxon>Pseudomonadati</taxon>
        <taxon>Bacteroidota</taxon>
        <taxon>Cytophagia</taxon>
        <taxon>Cytophagales</taxon>
        <taxon>Hymenobacteraceae</taxon>
        <taxon>Hymenobacter</taxon>
    </lineage>
</organism>
<evidence type="ECO:0008006" key="4">
    <source>
        <dbReference type="Google" id="ProtNLM"/>
    </source>
</evidence>
<accession>A0A1I6BL53</accession>
<evidence type="ECO:0000313" key="2">
    <source>
        <dbReference type="EMBL" id="SFQ81668.1"/>
    </source>
</evidence>
<dbReference type="STRING" id="1227077.SAMN04515668_4709"/>
<reference evidence="3" key="1">
    <citation type="submission" date="2016-10" db="EMBL/GenBank/DDBJ databases">
        <authorList>
            <person name="Varghese N."/>
            <person name="Submissions S."/>
        </authorList>
    </citation>
    <scope>NUCLEOTIDE SEQUENCE [LARGE SCALE GENOMIC DNA]</scope>
    <source>
        <strain evidence="3">OR362-8,ATCC BAA-1266,JCM 13504</strain>
    </source>
</reference>
<evidence type="ECO:0000313" key="3">
    <source>
        <dbReference type="Proteomes" id="UP000199029"/>
    </source>
</evidence>
<gene>
    <name evidence="2" type="ORF">SAMN04515668_4709</name>
</gene>
<dbReference type="EMBL" id="FOXS01000009">
    <property type="protein sequence ID" value="SFQ81668.1"/>
    <property type="molecule type" value="Genomic_DNA"/>
</dbReference>
<protein>
    <recommendedName>
        <fullName evidence="4">DUF4199 domain-containing protein</fullName>
    </recommendedName>
</protein>
<dbReference type="AlphaFoldDB" id="A0A1I6BL53"/>
<keyword evidence="1" id="KW-0472">Membrane</keyword>
<feature type="transmembrane region" description="Helical" evidence="1">
    <location>
        <begin position="41"/>
        <end position="62"/>
    </location>
</feature>
<feature type="transmembrane region" description="Helical" evidence="1">
    <location>
        <begin position="147"/>
        <end position="165"/>
    </location>
</feature>
<evidence type="ECO:0000256" key="1">
    <source>
        <dbReference type="SAM" id="Phobius"/>
    </source>
</evidence>
<feature type="transmembrane region" description="Helical" evidence="1">
    <location>
        <begin position="7"/>
        <end position="29"/>
    </location>
</feature>
<feature type="transmembrane region" description="Helical" evidence="1">
    <location>
        <begin position="83"/>
        <end position="105"/>
    </location>
</feature>
<dbReference type="Proteomes" id="UP000199029">
    <property type="component" value="Unassembled WGS sequence"/>
</dbReference>
<keyword evidence="1" id="KW-1133">Transmembrane helix</keyword>
<keyword evidence="1" id="KW-0812">Transmembrane</keyword>
<sequence>MTKYRPLLEIGLMTALVGLIALYALAYWFSGDGFDLTEIAWLSLLLGPLVLLVASVVDLVMLPKYHRDCQLTNQVPLSKGRQMLVLFASALCALLLLDFLFFYFVDQSLSKAYAETVAGIDNGSNETDKQQVIATFARLPFLLQNSVLISGFLLIATVVAVPIAARVTTRIGYQE</sequence>
<keyword evidence="3" id="KW-1185">Reference proteome</keyword>
<name>A0A1I6BL53_HYMAR</name>
<dbReference type="RefSeq" id="WP_092678745.1">
    <property type="nucleotide sequence ID" value="NZ_FOXS01000009.1"/>
</dbReference>
<proteinExistence type="predicted"/>